<dbReference type="InterPro" id="IPR002618">
    <property type="entry name" value="UDPGP_fam"/>
</dbReference>
<organism evidence="7 8">
    <name type="scientific">Powellomyces hirtus</name>
    <dbReference type="NCBI Taxonomy" id="109895"/>
    <lineage>
        <taxon>Eukaryota</taxon>
        <taxon>Fungi</taxon>
        <taxon>Fungi incertae sedis</taxon>
        <taxon>Chytridiomycota</taxon>
        <taxon>Chytridiomycota incertae sedis</taxon>
        <taxon>Chytridiomycetes</taxon>
        <taxon>Spizellomycetales</taxon>
        <taxon>Powellomycetaceae</taxon>
        <taxon>Powellomyces</taxon>
    </lineage>
</organism>
<dbReference type="AlphaFoldDB" id="A0A507ECL6"/>
<evidence type="ECO:0000256" key="1">
    <source>
        <dbReference type="ARBA" id="ARBA00005208"/>
    </source>
</evidence>
<evidence type="ECO:0000313" key="7">
    <source>
        <dbReference type="EMBL" id="TPX61085.1"/>
    </source>
</evidence>
<dbReference type="Pfam" id="PF01704">
    <property type="entry name" value="UDPGP"/>
    <property type="match status" value="1"/>
</dbReference>
<evidence type="ECO:0000256" key="3">
    <source>
        <dbReference type="ARBA" id="ARBA00012457"/>
    </source>
</evidence>
<dbReference type="FunFam" id="3.90.550.10:FF:000075">
    <property type="entry name" value="Probable UDP-N-acetylglucosamine pyrophosphorylase"/>
    <property type="match status" value="1"/>
</dbReference>
<comment type="pathway">
    <text evidence="1">Nucleotide-sugar biosynthesis; UDP-N-acetyl-alpha-D-glucosamine biosynthesis; UDP-N-acetyl-alpha-D-glucosamine from N-acetyl-alpha-D-glucosamine 1-phosphate: step 1/1.</text>
</comment>
<dbReference type="Gene3D" id="3.90.550.10">
    <property type="entry name" value="Spore Coat Polysaccharide Biosynthesis Protein SpsA, Chain A"/>
    <property type="match status" value="1"/>
</dbReference>
<dbReference type="STRING" id="109895.A0A507ECL6"/>
<dbReference type="GO" id="GO:0006048">
    <property type="term" value="P:UDP-N-acetylglucosamine biosynthetic process"/>
    <property type="evidence" value="ECO:0007669"/>
    <property type="project" value="TreeGrafter"/>
</dbReference>
<dbReference type="InterPro" id="IPR039741">
    <property type="entry name" value="UDP-sugar_pyrophosphorylase"/>
</dbReference>
<sequence length="487" mass="53233">MSETAESLRQKFTAAGQGHVFQFWDILSAAEREELVKNLARVDVDRINRIFRKAMDTPPKAATSALAPLPESAFASTIGAANAGKMKAWEEKGLKMIAENKVGVILLAGGQGTRLGSADPKGCYDIGLPSHKSLFQLQAERILRLEKVAQQYSRGMEKVVIPWYIMVSGPTKVATMTFFRNNNFFGLDPENVIFFEQGVLPAFTPEGKIFMETKDTPAVAPDGNGGIYAALRREGVIADLERRRIPYVHAYCVDNCLVKVADPVFIGYCLEQNSDCGAKAVPKASPDESVGVICLRDNKFAVVEYSEIDPKMAELRKDDGTLVYNAANIANHFYTVDFLKRIDSLENELEYHIAHKKIKHVDLATGDKVAPIKNNGVKLELFIFDVMPFTERMAVLEVERKEEFSPLKNAPGAGSDSPETSRADILQQCARFAQAAGAKIVAGSDQDGSVPVLEISPLVSYAGEGLEALNGVTITTPKVINDAADLK</sequence>
<keyword evidence="5" id="KW-0548">Nucleotidyltransferase</keyword>
<evidence type="ECO:0000256" key="4">
    <source>
        <dbReference type="ARBA" id="ARBA00022679"/>
    </source>
</evidence>
<dbReference type="EC" id="2.7.7.23" evidence="3"/>
<evidence type="ECO:0000256" key="5">
    <source>
        <dbReference type="ARBA" id="ARBA00022695"/>
    </source>
</evidence>
<comment type="caution">
    <text evidence="7">The sequence shown here is derived from an EMBL/GenBank/DDBJ whole genome shotgun (WGS) entry which is preliminary data.</text>
</comment>
<proteinExistence type="inferred from homology"/>
<comment type="similarity">
    <text evidence="2">Belongs to the UDPGP type 1 family.</text>
</comment>
<dbReference type="EMBL" id="QEAQ01000010">
    <property type="protein sequence ID" value="TPX61085.1"/>
    <property type="molecule type" value="Genomic_DNA"/>
</dbReference>
<gene>
    <name evidence="7" type="ORF">PhCBS80983_g01328</name>
</gene>
<dbReference type="SUPFAM" id="SSF53448">
    <property type="entry name" value="Nucleotide-diphospho-sugar transferases"/>
    <property type="match status" value="1"/>
</dbReference>
<name>A0A507ECL6_9FUNG</name>
<evidence type="ECO:0000313" key="8">
    <source>
        <dbReference type="Proteomes" id="UP000318582"/>
    </source>
</evidence>
<dbReference type="Proteomes" id="UP000318582">
    <property type="component" value="Unassembled WGS sequence"/>
</dbReference>
<reference evidence="7 8" key="1">
    <citation type="journal article" date="2019" name="Sci. Rep.">
        <title>Comparative genomics of chytrid fungi reveal insights into the obligate biotrophic and pathogenic lifestyle of Synchytrium endobioticum.</title>
        <authorList>
            <person name="van de Vossenberg B.T.L.H."/>
            <person name="Warris S."/>
            <person name="Nguyen H.D.T."/>
            <person name="van Gent-Pelzer M.P.E."/>
            <person name="Joly D.L."/>
            <person name="van de Geest H.C."/>
            <person name="Bonants P.J.M."/>
            <person name="Smith D.S."/>
            <person name="Levesque C.A."/>
            <person name="van der Lee T.A.J."/>
        </authorList>
    </citation>
    <scope>NUCLEOTIDE SEQUENCE [LARGE SCALE GENOMIC DNA]</scope>
    <source>
        <strain evidence="7 8">CBS 809.83</strain>
    </source>
</reference>
<dbReference type="GO" id="GO:0003977">
    <property type="term" value="F:UDP-N-acetylglucosamine diphosphorylase activity"/>
    <property type="evidence" value="ECO:0007669"/>
    <property type="project" value="UniProtKB-EC"/>
</dbReference>
<dbReference type="PANTHER" id="PTHR11952:SF2">
    <property type="entry name" value="LD24639P"/>
    <property type="match status" value="1"/>
</dbReference>
<keyword evidence="8" id="KW-1185">Reference proteome</keyword>
<protein>
    <recommendedName>
        <fullName evidence="3">UDP-N-acetylglucosamine diphosphorylase</fullName>
        <ecNumber evidence="3">2.7.7.23</ecNumber>
    </recommendedName>
</protein>
<accession>A0A507ECL6</accession>
<dbReference type="InterPro" id="IPR029044">
    <property type="entry name" value="Nucleotide-diphossugar_trans"/>
</dbReference>
<keyword evidence="4" id="KW-0808">Transferase</keyword>
<dbReference type="CDD" id="cd04193">
    <property type="entry name" value="UDPGlcNAc_PPase"/>
    <property type="match status" value="1"/>
</dbReference>
<evidence type="ECO:0000256" key="6">
    <source>
        <dbReference type="ARBA" id="ARBA00048493"/>
    </source>
</evidence>
<comment type="catalytic activity">
    <reaction evidence="6">
        <text>N-acetyl-alpha-D-glucosamine 1-phosphate + UTP + H(+) = UDP-N-acetyl-alpha-D-glucosamine + diphosphate</text>
        <dbReference type="Rhea" id="RHEA:13509"/>
        <dbReference type="ChEBI" id="CHEBI:15378"/>
        <dbReference type="ChEBI" id="CHEBI:33019"/>
        <dbReference type="ChEBI" id="CHEBI:46398"/>
        <dbReference type="ChEBI" id="CHEBI:57705"/>
        <dbReference type="ChEBI" id="CHEBI:57776"/>
        <dbReference type="EC" id="2.7.7.23"/>
    </reaction>
</comment>
<dbReference type="PANTHER" id="PTHR11952">
    <property type="entry name" value="UDP- GLUCOSE PYROPHOSPHORYLASE"/>
    <property type="match status" value="1"/>
</dbReference>
<evidence type="ECO:0000256" key="2">
    <source>
        <dbReference type="ARBA" id="ARBA00010401"/>
    </source>
</evidence>